<protein>
    <submittedName>
        <fullName evidence="1">Uncharacterized protein</fullName>
    </submittedName>
</protein>
<evidence type="ECO:0000313" key="1">
    <source>
        <dbReference type="EMBL" id="KAG1804396.1"/>
    </source>
</evidence>
<dbReference type="RefSeq" id="XP_041186908.1">
    <property type="nucleotide sequence ID" value="XM_041342290.1"/>
</dbReference>
<evidence type="ECO:0000313" key="2">
    <source>
        <dbReference type="Proteomes" id="UP000807769"/>
    </source>
</evidence>
<organism evidence="1 2">
    <name type="scientific">Suillus subaureus</name>
    <dbReference type="NCBI Taxonomy" id="48587"/>
    <lineage>
        <taxon>Eukaryota</taxon>
        <taxon>Fungi</taxon>
        <taxon>Dikarya</taxon>
        <taxon>Basidiomycota</taxon>
        <taxon>Agaricomycotina</taxon>
        <taxon>Agaricomycetes</taxon>
        <taxon>Agaricomycetidae</taxon>
        <taxon>Boletales</taxon>
        <taxon>Suillineae</taxon>
        <taxon>Suillaceae</taxon>
        <taxon>Suillus</taxon>
    </lineage>
</organism>
<sequence>MSSSELQYIVELSGQHLLPVPNTGNLTPVSQRLQLLRDRAHAWLKFDIHSFKTITMPDIPYDQGTFFTDGHFYFWDDIRNSATIIPMLSKPSQQTIERNWSPGTLCTVPHSGKLEVFMDPVQNLIAVVYMGHDEPETLYIDLRALDSDRDHPLAAGRTLFLSEVPKYNDNDDIRTITTTLKGCGRYIAFQHFCMLSVEDEDKGNFCEYVSQLQIWDWQHSTTSKSVLSDIICYSLMNPTDFCFLEDNRLLVVIGNLRLYSIEDMSRAPQLLACFLMPLTLSNVQCLFSMDDLECSAQLQMQARQTAYTSDPTNQILCLIASGLVFVISTRVFFDLDG</sequence>
<accession>A0A9P7DVU5</accession>
<keyword evidence="2" id="KW-1185">Reference proteome</keyword>
<proteinExistence type="predicted"/>
<dbReference type="OrthoDB" id="2627859at2759"/>
<dbReference type="GeneID" id="64636306"/>
<dbReference type="EMBL" id="JABBWG010000058">
    <property type="protein sequence ID" value="KAG1804396.1"/>
    <property type="molecule type" value="Genomic_DNA"/>
</dbReference>
<dbReference type="AlphaFoldDB" id="A0A9P7DVU5"/>
<name>A0A9P7DVU5_9AGAM</name>
<reference evidence="1" key="1">
    <citation type="journal article" date="2020" name="New Phytol.">
        <title>Comparative genomics reveals dynamic genome evolution in host specialist ectomycorrhizal fungi.</title>
        <authorList>
            <person name="Lofgren L.A."/>
            <person name="Nguyen N.H."/>
            <person name="Vilgalys R."/>
            <person name="Ruytinx J."/>
            <person name="Liao H.L."/>
            <person name="Branco S."/>
            <person name="Kuo A."/>
            <person name="LaButti K."/>
            <person name="Lipzen A."/>
            <person name="Andreopoulos W."/>
            <person name="Pangilinan J."/>
            <person name="Riley R."/>
            <person name="Hundley H."/>
            <person name="Na H."/>
            <person name="Barry K."/>
            <person name="Grigoriev I.V."/>
            <person name="Stajich J.E."/>
            <person name="Kennedy P.G."/>
        </authorList>
    </citation>
    <scope>NUCLEOTIDE SEQUENCE</scope>
    <source>
        <strain evidence="1">MN1</strain>
    </source>
</reference>
<comment type="caution">
    <text evidence="1">The sequence shown here is derived from an EMBL/GenBank/DDBJ whole genome shotgun (WGS) entry which is preliminary data.</text>
</comment>
<gene>
    <name evidence="1" type="ORF">BJ212DRAFT_1580997</name>
</gene>
<dbReference type="Proteomes" id="UP000807769">
    <property type="component" value="Unassembled WGS sequence"/>
</dbReference>